<dbReference type="GO" id="GO:0032456">
    <property type="term" value="P:endocytic recycling"/>
    <property type="evidence" value="ECO:0007669"/>
    <property type="project" value="TreeGrafter"/>
</dbReference>
<feature type="region of interest" description="Disordered" evidence="17">
    <location>
        <begin position="684"/>
        <end position="737"/>
    </location>
</feature>
<dbReference type="InterPro" id="IPR023299">
    <property type="entry name" value="ATPase_P-typ_cyto_dom_N"/>
</dbReference>
<dbReference type="NCBIfam" id="TIGR01494">
    <property type="entry name" value="ATPase_P-type"/>
    <property type="match status" value="1"/>
</dbReference>
<evidence type="ECO:0000256" key="16">
    <source>
        <dbReference type="RuleBase" id="RU362033"/>
    </source>
</evidence>
<dbReference type="Pfam" id="PF16212">
    <property type="entry name" value="PhoLip_ATPase_C"/>
    <property type="match status" value="1"/>
</dbReference>
<dbReference type="GO" id="GO:0005524">
    <property type="term" value="F:ATP binding"/>
    <property type="evidence" value="ECO:0007669"/>
    <property type="project" value="UniProtKB-UniRule"/>
</dbReference>
<feature type="binding site" evidence="14">
    <location>
        <position position="860"/>
    </location>
    <ligand>
        <name>ATP</name>
        <dbReference type="ChEBI" id="CHEBI:30616"/>
    </ligand>
</feature>
<comment type="caution">
    <text evidence="20">The sequence shown here is derived from an EMBL/GenBank/DDBJ whole genome shotgun (WGS) entry which is preliminary data.</text>
</comment>
<dbReference type="GO" id="GO:0140326">
    <property type="term" value="F:ATPase-coupled intramembrane lipid transporter activity"/>
    <property type="evidence" value="ECO:0007669"/>
    <property type="project" value="UniProtKB-EC"/>
</dbReference>
<gene>
    <name evidence="20" type="ORF">AK830_g2677</name>
</gene>
<feature type="binding site" evidence="14">
    <location>
        <position position="791"/>
    </location>
    <ligand>
        <name>ATP</name>
        <dbReference type="ChEBI" id="CHEBI:30616"/>
    </ligand>
</feature>
<protein>
    <recommendedName>
        <fullName evidence="16">Phospholipid-transporting ATPase</fullName>
        <ecNumber evidence="16">7.6.2.1</ecNumber>
    </recommendedName>
</protein>
<name>A0A0P7BJG5_9HYPO</name>
<accession>A0A0P7BJG5</accession>
<evidence type="ECO:0000256" key="6">
    <source>
        <dbReference type="ARBA" id="ARBA00022840"/>
    </source>
</evidence>
<dbReference type="SUPFAM" id="SSF81665">
    <property type="entry name" value="Calcium ATPase, transmembrane domain M"/>
    <property type="match status" value="1"/>
</dbReference>
<feature type="binding site" evidence="15">
    <location>
        <position position="609"/>
    </location>
    <ligand>
        <name>Mg(2+)</name>
        <dbReference type="ChEBI" id="CHEBI:18420"/>
    </ligand>
</feature>
<keyword evidence="9 16" id="KW-1133">Transmembrane helix</keyword>
<evidence type="ECO:0000256" key="17">
    <source>
        <dbReference type="SAM" id="MobiDB-lite"/>
    </source>
</evidence>
<dbReference type="InterPro" id="IPR018303">
    <property type="entry name" value="ATPase_P-typ_P_site"/>
</dbReference>
<dbReference type="PROSITE" id="PS00154">
    <property type="entry name" value="ATPASE_E1_E2"/>
    <property type="match status" value="1"/>
</dbReference>
<feature type="domain" description="P-type ATPase N-terminal" evidence="18">
    <location>
        <begin position="212"/>
        <end position="267"/>
    </location>
</feature>
<dbReference type="FunFam" id="3.40.50.1000:FF:000172">
    <property type="entry name" value="Phospholipid-transporting ATPase"/>
    <property type="match status" value="1"/>
</dbReference>
<dbReference type="SUPFAM" id="SSF56784">
    <property type="entry name" value="HAD-like"/>
    <property type="match status" value="1"/>
</dbReference>
<feature type="binding site" evidence="14">
    <location>
        <position position="610"/>
    </location>
    <ligand>
        <name>ATP</name>
        <dbReference type="ChEBI" id="CHEBI:30616"/>
    </ligand>
</feature>
<dbReference type="EC" id="7.6.2.1" evidence="16"/>
<feature type="compositionally biased region" description="Polar residues" evidence="17">
    <location>
        <begin position="32"/>
        <end position="45"/>
    </location>
</feature>
<evidence type="ECO:0000256" key="4">
    <source>
        <dbReference type="ARBA" id="ARBA00022723"/>
    </source>
</evidence>
<comment type="subcellular location">
    <subcellularLocation>
        <location evidence="1 16">Membrane</location>
        <topology evidence="1 16">Multi-pass membrane protein</topology>
    </subcellularLocation>
</comment>
<feature type="transmembrane region" description="Helical" evidence="16">
    <location>
        <begin position="1466"/>
        <end position="1486"/>
    </location>
</feature>
<dbReference type="GO" id="GO:0005886">
    <property type="term" value="C:plasma membrane"/>
    <property type="evidence" value="ECO:0007669"/>
    <property type="project" value="TreeGrafter"/>
</dbReference>
<feature type="active site" description="4-aspartylphosphate intermediate" evidence="13">
    <location>
        <position position="609"/>
    </location>
</feature>
<keyword evidence="7 15" id="KW-0460">Magnesium</keyword>
<dbReference type="InterPro" id="IPR036412">
    <property type="entry name" value="HAD-like_sf"/>
</dbReference>
<dbReference type="EMBL" id="LKCW01000026">
    <property type="protein sequence ID" value="KPM43857.1"/>
    <property type="molecule type" value="Genomic_DNA"/>
</dbReference>
<evidence type="ECO:0000256" key="11">
    <source>
        <dbReference type="ARBA" id="ARBA00034036"/>
    </source>
</evidence>
<dbReference type="PANTHER" id="PTHR24092:SF174">
    <property type="entry name" value="PHOSPHOLIPID-TRANSPORTING ATPASE DNF3-RELATED"/>
    <property type="match status" value="1"/>
</dbReference>
<feature type="region of interest" description="Disordered" evidence="17">
    <location>
        <begin position="127"/>
        <end position="166"/>
    </location>
</feature>
<dbReference type="InterPro" id="IPR023298">
    <property type="entry name" value="ATPase_P-typ_TM_dom_sf"/>
</dbReference>
<dbReference type="SUPFAM" id="SSF81653">
    <property type="entry name" value="Calcium ATPase, transduction domain A"/>
    <property type="match status" value="1"/>
</dbReference>
<dbReference type="Pfam" id="PF13246">
    <property type="entry name" value="Cation_ATPase"/>
    <property type="match status" value="1"/>
</dbReference>
<dbReference type="PANTHER" id="PTHR24092">
    <property type="entry name" value="PROBABLE PHOSPHOLIPID-TRANSPORTING ATPASE"/>
    <property type="match status" value="1"/>
</dbReference>
<feature type="compositionally biased region" description="Basic and acidic residues" evidence="17">
    <location>
        <begin position="129"/>
        <end position="144"/>
    </location>
</feature>
<keyword evidence="10 16" id="KW-0472">Membrane</keyword>
<dbReference type="Gene3D" id="2.70.150.10">
    <property type="entry name" value="Calcium-transporting ATPase, cytoplasmic transduction domain A"/>
    <property type="match status" value="1"/>
</dbReference>
<feature type="binding site" evidence="14">
    <location>
        <position position="609"/>
    </location>
    <ligand>
        <name>ATP</name>
        <dbReference type="ChEBI" id="CHEBI:30616"/>
    </ligand>
</feature>
<dbReference type="InterPro" id="IPR001757">
    <property type="entry name" value="P_typ_ATPase"/>
</dbReference>
<dbReference type="InterPro" id="IPR008250">
    <property type="entry name" value="ATPase_P-typ_transduc_dom_A_sf"/>
</dbReference>
<feature type="region of interest" description="Disordered" evidence="17">
    <location>
        <begin position="893"/>
        <end position="937"/>
    </location>
</feature>
<keyword evidence="3 16" id="KW-0812">Transmembrane</keyword>
<feature type="domain" description="P-type ATPase C-terminal" evidence="19">
    <location>
        <begin position="1243"/>
        <end position="1493"/>
    </location>
</feature>
<reference evidence="20 21" key="1">
    <citation type="submission" date="2015-09" db="EMBL/GenBank/DDBJ databases">
        <title>Draft genome of a European isolate of the apple canker pathogen Neonectria ditissima.</title>
        <authorList>
            <person name="Gomez-Cortecero A."/>
            <person name="Harrison R.J."/>
            <person name="Armitage A.D."/>
        </authorList>
    </citation>
    <scope>NUCLEOTIDE SEQUENCE [LARGE SCALE GENOMIC DNA]</scope>
    <source>
        <strain evidence="20 21">R09/05</strain>
    </source>
</reference>
<feature type="transmembrane region" description="Helical" evidence="16">
    <location>
        <begin position="496"/>
        <end position="520"/>
    </location>
</feature>
<dbReference type="InterPro" id="IPR032630">
    <property type="entry name" value="P_typ_ATPase_c"/>
</dbReference>
<evidence type="ECO:0000259" key="18">
    <source>
        <dbReference type="Pfam" id="PF16209"/>
    </source>
</evidence>
<dbReference type="SFLD" id="SFLDF00027">
    <property type="entry name" value="p-type_atpase"/>
    <property type="match status" value="1"/>
</dbReference>
<dbReference type="InterPro" id="IPR023214">
    <property type="entry name" value="HAD_sf"/>
</dbReference>
<dbReference type="InterPro" id="IPR044492">
    <property type="entry name" value="P_typ_ATPase_HD_dom"/>
</dbReference>
<dbReference type="InterPro" id="IPR006539">
    <property type="entry name" value="P-type_ATPase_IV"/>
</dbReference>
<feature type="binding site" evidence="14">
    <location>
        <position position="837"/>
    </location>
    <ligand>
        <name>ATP</name>
        <dbReference type="ChEBI" id="CHEBI:30616"/>
    </ligand>
</feature>
<dbReference type="Gene3D" id="3.40.1110.10">
    <property type="entry name" value="Calcium-transporting ATPase, cytoplasmic domain N"/>
    <property type="match status" value="1"/>
</dbReference>
<dbReference type="OrthoDB" id="377733at2759"/>
<dbReference type="NCBIfam" id="TIGR01652">
    <property type="entry name" value="ATPase-Plipid"/>
    <property type="match status" value="2"/>
</dbReference>
<dbReference type="STRING" id="78410.A0A0P7BJG5"/>
<dbReference type="Proteomes" id="UP000050424">
    <property type="component" value="Unassembled WGS sequence"/>
</dbReference>
<evidence type="ECO:0000256" key="5">
    <source>
        <dbReference type="ARBA" id="ARBA00022741"/>
    </source>
</evidence>
<keyword evidence="5 14" id="KW-0547">Nucleotide-binding</keyword>
<evidence type="ECO:0000256" key="12">
    <source>
        <dbReference type="ARBA" id="ARBA00049128"/>
    </source>
</evidence>
<dbReference type="InterPro" id="IPR032631">
    <property type="entry name" value="P-type_ATPase_N"/>
</dbReference>
<sequence>MLAIVTSIHRSPSTYSVSTASDEPGPGFLDWTTPTPRHTRANNAHTARHDSIRATSASAFSASAGHSFGPASLVALSRSFRSHPYYALRSFWPTWLSTKARPRVARSSPLSIQRAIAIVNAIAMLPGRPDQEKRPGHAVADRASRHTRLSNDAAASSAPQGNRPKGAVAAVYSRTLVDMILRRKHIVTSTDGRHIPLEVEHDQPLVDSRRGLSYISNTIRTSRYTVWDFIPKQLFFQFSRVGNFYFLCVGIPQMIPGLSTTGSYTTILPLLFFVLLTICKEGYDDYRRHRLDEVENAYFATVLGKEDKYTGRVRSNTIWRRYNPFVVNSTSEPRPFPKDEFQGTRWVPIRWRDIKVGDVVRLSRDEPVPADMILLHSDGENGLAYIETMALDGETNLKAKQVTHALEGCSTIEGVSKCGAQFVVEDPNPDLFNFDGRVTVDDKTVPLTLNEIIYRGSVLRNTNSAYGIVINTGEECKIRMNANKHPKAKKPALERIVNRIVLTLAVYVIILSVGVSMGYVRWSNHTEKHSWYLNQATVPFYQIIIAFIIMFNNVIPLALYISLEIVKIGQLLMLNSDVDMYDEESDTPARCNTNTILENLGQVGYIFSDKTGTLTDNVMKFRKISVAGTVWLHEMDLEQTNTNEIEALKLGEEGSSSTTSVYNAEAVTVVIPEDQPEHVNGMTLVAPTRPPMSPTRPSMSPSRPSMSPSMSPRPSMAGRRSSSQWRSTGRPDHVQPDVTTNDLIEYIRLRPNSTFARKAKQYILAMALCHTCLPEHKEDGGIEFQASSPDELALVRAAQELGFLVINRTTQTITLQIRHPDGREEEQKYQVLDVIEFSSVRKRMSIVVRYPDGRIAVICKGADSAILPRLKMSTLAKQKATEVRKSADLERELYRRSEQQEPRNSFGGRPSLTVRRNPAITKERSPSRRPKADRSKSFEFSRLVRRSEDKPRLSITTRGVSIDAPNRSQFLHTPIHYQAPVPDHFDFLDDPAIYDDSEVFTKCFKHLDDFASEGLRTLLFAQKFVTEQEYQSWKKVWDSATTSLVNRQELIEAAGEQIEQLLDLVGATAIEDKLQKGVPETIERLRRANIKIWMLTGDKRETAINIAHSARLCKPGSDLYILDVAKGSLDSQLIALTEDLQAGSVHSVVVIDGQTLATVEKSTELSAQFYNVMLQVDSVICCRASPAQKALLVQAVRSQLKGLRGNKRRGLTLAIGDGANDLAMISASHVGVGISGKEGLQAARVADYSVAQFRFLQRLLLVHGRWNYVRTAKFILCTFWKEMFFYLPTAQYQRYAGYSGTSLYEATSLTVFNTLFTSLCVICMGIWEQDLRAETLLAVPELYVYGQRNMGLNMWKFARWMLLGAIQGVVCWYGIWAGYAWVSPAAKDAGLYALGTLTFTVGILWINWKLFIFETHYKTTIVMFSFFLTTWGWFGWLCFLDAVYAGAPSGPYAIRDSFTTLYGADAVWWSTVFIVLGLLGLMEIAIRAAKRQLLMAGLWKWPPWKQSRIGDNIEEWDVELWQELEQDPVMRERLRRLCRDEAADEEDDADLQIEIEEARGR</sequence>
<evidence type="ECO:0000256" key="1">
    <source>
        <dbReference type="ARBA" id="ARBA00004141"/>
    </source>
</evidence>
<dbReference type="GO" id="GO:0016887">
    <property type="term" value="F:ATP hydrolysis activity"/>
    <property type="evidence" value="ECO:0007669"/>
    <property type="project" value="InterPro"/>
</dbReference>
<evidence type="ECO:0000313" key="21">
    <source>
        <dbReference type="Proteomes" id="UP000050424"/>
    </source>
</evidence>
<evidence type="ECO:0000256" key="15">
    <source>
        <dbReference type="PIRSR" id="PIRSR606539-3"/>
    </source>
</evidence>
<evidence type="ECO:0000256" key="13">
    <source>
        <dbReference type="PIRSR" id="PIRSR606539-1"/>
    </source>
</evidence>
<feature type="compositionally biased region" description="Low complexity" evidence="17">
    <location>
        <begin position="695"/>
        <end position="723"/>
    </location>
</feature>
<feature type="transmembrane region" description="Helical" evidence="16">
    <location>
        <begin position="1389"/>
        <end position="1408"/>
    </location>
</feature>
<dbReference type="Pfam" id="PF00702">
    <property type="entry name" value="Hydrolase"/>
    <property type="match status" value="1"/>
</dbReference>
<evidence type="ECO:0000256" key="9">
    <source>
        <dbReference type="ARBA" id="ARBA00022989"/>
    </source>
</evidence>
<dbReference type="GO" id="GO:0000287">
    <property type="term" value="F:magnesium ion binding"/>
    <property type="evidence" value="ECO:0007669"/>
    <property type="project" value="UniProtKB-UniRule"/>
</dbReference>
<proteinExistence type="inferred from homology"/>
<dbReference type="Gene3D" id="3.40.50.1000">
    <property type="entry name" value="HAD superfamily/HAD-like"/>
    <property type="match status" value="1"/>
</dbReference>
<feature type="transmembrane region" description="Helical" evidence="16">
    <location>
        <begin position="1420"/>
        <end position="1446"/>
    </location>
</feature>
<comment type="catalytic activity">
    <reaction evidence="11 16">
        <text>ATP + H2O + phospholipidSide 1 = ADP + phosphate + phospholipidSide 2.</text>
        <dbReference type="EC" id="7.6.2.1"/>
    </reaction>
</comment>
<comment type="similarity">
    <text evidence="2 16">Belongs to the cation transport ATPase (P-type) (TC 3.A.3) family. Type IV subfamily.</text>
</comment>
<evidence type="ECO:0000313" key="20">
    <source>
        <dbReference type="EMBL" id="KPM43857.1"/>
    </source>
</evidence>
<evidence type="ECO:0000259" key="19">
    <source>
        <dbReference type="Pfam" id="PF16212"/>
    </source>
</evidence>
<keyword evidence="21" id="KW-1185">Reference proteome</keyword>
<evidence type="ECO:0000256" key="7">
    <source>
        <dbReference type="ARBA" id="ARBA00022842"/>
    </source>
</evidence>
<comment type="catalytic activity">
    <reaction evidence="12">
        <text>a 1,2-diacyl-sn-glycero-3-phosphoethanolamine(out) + ATP + H2O = a 1,2-diacyl-sn-glycero-3-phosphoethanolamine(in) + ADP + phosphate + H(+)</text>
        <dbReference type="Rhea" id="RHEA:66132"/>
        <dbReference type="ChEBI" id="CHEBI:15377"/>
        <dbReference type="ChEBI" id="CHEBI:15378"/>
        <dbReference type="ChEBI" id="CHEBI:30616"/>
        <dbReference type="ChEBI" id="CHEBI:43474"/>
        <dbReference type="ChEBI" id="CHEBI:64612"/>
        <dbReference type="ChEBI" id="CHEBI:456216"/>
    </reaction>
    <physiologicalReaction direction="left-to-right" evidence="12">
        <dbReference type="Rhea" id="RHEA:66133"/>
    </physiologicalReaction>
</comment>
<feature type="binding site" evidence="14">
    <location>
        <position position="611"/>
    </location>
    <ligand>
        <name>ATP</name>
        <dbReference type="ChEBI" id="CHEBI:30616"/>
    </ligand>
</feature>
<evidence type="ECO:0000256" key="2">
    <source>
        <dbReference type="ARBA" id="ARBA00008109"/>
    </source>
</evidence>
<comment type="cofactor">
    <cofactor evidence="15">
        <name>Mg(2+)</name>
        <dbReference type="ChEBI" id="CHEBI:18420"/>
    </cofactor>
</comment>
<dbReference type="GO" id="GO:0045332">
    <property type="term" value="P:phospholipid translocation"/>
    <property type="evidence" value="ECO:0007669"/>
    <property type="project" value="TreeGrafter"/>
</dbReference>
<dbReference type="Pfam" id="PF16209">
    <property type="entry name" value="PhoLip_ATPase_N"/>
    <property type="match status" value="1"/>
</dbReference>
<evidence type="ECO:0000256" key="8">
    <source>
        <dbReference type="ARBA" id="ARBA00022967"/>
    </source>
</evidence>
<feature type="region of interest" description="Disordered" evidence="17">
    <location>
        <begin position="14"/>
        <end position="50"/>
    </location>
</feature>
<keyword evidence="8 16" id="KW-1278">Translocase</keyword>
<feature type="transmembrane region" description="Helical" evidence="16">
    <location>
        <begin position="1357"/>
        <end position="1377"/>
    </location>
</feature>
<dbReference type="SFLD" id="SFLDG00002">
    <property type="entry name" value="C1.7:_P-type_atpase_like"/>
    <property type="match status" value="1"/>
</dbReference>
<keyword evidence="6 14" id="KW-0067">ATP-binding</keyword>
<dbReference type="GO" id="GO:0005802">
    <property type="term" value="C:trans-Golgi network"/>
    <property type="evidence" value="ECO:0007669"/>
    <property type="project" value="TreeGrafter"/>
</dbReference>
<keyword evidence="4 15" id="KW-0479">Metal-binding</keyword>
<feature type="compositionally biased region" description="Basic and acidic residues" evidence="17">
    <location>
        <begin position="921"/>
        <end position="937"/>
    </location>
</feature>
<evidence type="ECO:0000256" key="10">
    <source>
        <dbReference type="ARBA" id="ARBA00023136"/>
    </source>
</evidence>
<feature type="binding site" evidence="15">
    <location>
        <position position="611"/>
    </location>
    <ligand>
        <name>Mg(2+)</name>
        <dbReference type="ChEBI" id="CHEBI:18420"/>
    </ligand>
</feature>
<feature type="transmembrane region" description="Helical" evidence="16">
    <location>
        <begin position="540"/>
        <end position="563"/>
    </location>
</feature>
<organism evidence="20 21">
    <name type="scientific">Neonectria ditissima</name>
    <dbReference type="NCBI Taxonomy" id="78410"/>
    <lineage>
        <taxon>Eukaryota</taxon>
        <taxon>Fungi</taxon>
        <taxon>Dikarya</taxon>
        <taxon>Ascomycota</taxon>
        <taxon>Pezizomycotina</taxon>
        <taxon>Sordariomycetes</taxon>
        <taxon>Hypocreomycetidae</taxon>
        <taxon>Hypocreales</taxon>
        <taxon>Nectriaceae</taxon>
        <taxon>Neonectria</taxon>
    </lineage>
</organism>
<dbReference type="SUPFAM" id="SSF81660">
    <property type="entry name" value="Metal cation-transporting ATPase, ATP-binding domain N"/>
    <property type="match status" value="1"/>
</dbReference>
<dbReference type="GO" id="GO:0006892">
    <property type="term" value="P:post-Golgi vesicle-mediated transport"/>
    <property type="evidence" value="ECO:0007669"/>
    <property type="project" value="TreeGrafter"/>
</dbReference>
<evidence type="ECO:0000256" key="3">
    <source>
        <dbReference type="ARBA" id="ARBA00022692"/>
    </source>
</evidence>
<dbReference type="SFLD" id="SFLDS00003">
    <property type="entry name" value="Haloacid_Dehalogenase"/>
    <property type="match status" value="1"/>
</dbReference>
<evidence type="ECO:0000256" key="14">
    <source>
        <dbReference type="PIRSR" id="PIRSR606539-2"/>
    </source>
</evidence>